<dbReference type="EMBL" id="BSFI01000023">
    <property type="protein sequence ID" value="GLK69698.1"/>
    <property type="molecule type" value="Genomic_DNA"/>
</dbReference>
<keyword evidence="3" id="KW-1185">Reference proteome</keyword>
<evidence type="ECO:0000313" key="2">
    <source>
        <dbReference type="EMBL" id="GLK69698.1"/>
    </source>
</evidence>
<gene>
    <name evidence="2" type="ORF">GCM10008179_33360</name>
</gene>
<sequence length="176" mass="16788">MCLGDWAILTRFGFAAAAGLMLASYASSASAFDALGGDCGCSIPLPTKGVRVGEVSRANDDVLVSGRGGLVRGKPGAPLKVGSRVIVGPNGSAQIALGASCNLSLRANSTVDIARSGEMVCVTSAGAGGEAAVGRAAGIGGVGGASLGAAGAAAAAIFIAADNDDKGDAPPVSLGK</sequence>
<feature type="chain" id="PRO_5040764925" evidence="1">
    <location>
        <begin position="32"/>
        <end position="176"/>
    </location>
</feature>
<proteinExistence type="predicted"/>
<evidence type="ECO:0000313" key="3">
    <source>
        <dbReference type="Proteomes" id="UP001143372"/>
    </source>
</evidence>
<name>A0A9W6J5K3_9HYPH</name>
<protein>
    <submittedName>
        <fullName evidence="2">Uncharacterized protein</fullName>
    </submittedName>
</protein>
<keyword evidence="1" id="KW-0732">Signal</keyword>
<evidence type="ECO:0000256" key="1">
    <source>
        <dbReference type="SAM" id="SignalP"/>
    </source>
</evidence>
<reference evidence="2" key="1">
    <citation type="journal article" date="2014" name="Int. J. Syst. Evol. Microbiol.">
        <title>Complete genome sequence of Corynebacterium casei LMG S-19264T (=DSM 44701T), isolated from a smear-ripened cheese.</title>
        <authorList>
            <consortium name="US DOE Joint Genome Institute (JGI-PGF)"/>
            <person name="Walter F."/>
            <person name="Albersmeier A."/>
            <person name="Kalinowski J."/>
            <person name="Ruckert C."/>
        </authorList>
    </citation>
    <scope>NUCLEOTIDE SEQUENCE</scope>
    <source>
        <strain evidence="2">VKM B-2347</strain>
    </source>
</reference>
<reference evidence="2" key="2">
    <citation type="submission" date="2023-01" db="EMBL/GenBank/DDBJ databases">
        <authorList>
            <person name="Sun Q."/>
            <person name="Evtushenko L."/>
        </authorList>
    </citation>
    <scope>NUCLEOTIDE SEQUENCE</scope>
    <source>
        <strain evidence="2">VKM B-2347</strain>
    </source>
</reference>
<feature type="signal peptide" evidence="1">
    <location>
        <begin position="1"/>
        <end position="31"/>
    </location>
</feature>
<dbReference type="AlphaFoldDB" id="A0A9W6J5K3"/>
<comment type="caution">
    <text evidence="2">The sequence shown here is derived from an EMBL/GenBank/DDBJ whole genome shotgun (WGS) entry which is preliminary data.</text>
</comment>
<accession>A0A9W6J5K3</accession>
<organism evidence="2 3">
    <name type="scientific">Hansschlegelia plantiphila</name>
    <dbReference type="NCBI Taxonomy" id="374655"/>
    <lineage>
        <taxon>Bacteria</taxon>
        <taxon>Pseudomonadati</taxon>
        <taxon>Pseudomonadota</taxon>
        <taxon>Alphaproteobacteria</taxon>
        <taxon>Hyphomicrobiales</taxon>
        <taxon>Methylopilaceae</taxon>
        <taxon>Hansschlegelia</taxon>
    </lineage>
</organism>
<dbReference type="Proteomes" id="UP001143372">
    <property type="component" value="Unassembled WGS sequence"/>
</dbReference>